<protein>
    <recommendedName>
        <fullName evidence="2">RRM domain-containing protein</fullName>
    </recommendedName>
</protein>
<dbReference type="InterPro" id="IPR000504">
    <property type="entry name" value="RRM_dom"/>
</dbReference>
<dbReference type="AlphaFoldDB" id="A0A1W0X397"/>
<gene>
    <name evidence="3" type="ORF">BV898_04114</name>
</gene>
<name>A0A1W0X397_HYPEX</name>
<reference evidence="4" key="1">
    <citation type="submission" date="2017-01" db="EMBL/GenBank/DDBJ databases">
        <title>Comparative genomics of anhydrobiosis in the tardigrade Hypsibius dujardini.</title>
        <authorList>
            <person name="Yoshida Y."/>
            <person name="Koutsovoulos G."/>
            <person name="Laetsch D."/>
            <person name="Stevens L."/>
            <person name="Kumar S."/>
            <person name="Horikawa D."/>
            <person name="Ishino K."/>
            <person name="Komine S."/>
            <person name="Tomita M."/>
            <person name="Blaxter M."/>
            <person name="Arakawa K."/>
        </authorList>
    </citation>
    <scope>NUCLEOTIDE SEQUENCE [LARGE SCALE GENOMIC DNA]</scope>
    <source>
        <strain evidence="4">Z151</strain>
    </source>
</reference>
<proteinExistence type="predicted"/>
<dbReference type="GO" id="GO:1990904">
    <property type="term" value="C:ribonucleoprotein complex"/>
    <property type="evidence" value="ECO:0007669"/>
    <property type="project" value="TreeGrafter"/>
</dbReference>
<keyword evidence="4" id="KW-1185">Reference proteome</keyword>
<sequence length="303" mass="33021">MANVNQAQPLFERTVQNVVNPMATPTVVLSRLAASFPLLMTQPAKAEFTHTHAEVQVKENGPYVASIGPSSSRENAVIATSNPHNPPAGGNSPQYKKGHNIGSNSQRVYFASIPIEATKESVYSDLTFMCYGVTNVKVYKRSTGTAFAFVDLRTQKGVTDILANPVKIGNQQVIAQLYKTWEERHSSGKFQVFCRGIPMNACFDDILPIFKRYGEVTEFVLPKDKFGGSHRGNAYVHFEDLESGWKLLAESYVIIAGERAQCLLNTKSDAVISKMNALRGSSKLGCYTAAAAGLPAVPDTLPN</sequence>
<organism evidence="3 4">
    <name type="scientific">Hypsibius exemplaris</name>
    <name type="common">Freshwater tardigrade</name>
    <dbReference type="NCBI Taxonomy" id="2072580"/>
    <lineage>
        <taxon>Eukaryota</taxon>
        <taxon>Metazoa</taxon>
        <taxon>Ecdysozoa</taxon>
        <taxon>Tardigrada</taxon>
        <taxon>Eutardigrada</taxon>
        <taxon>Parachela</taxon>
        <taxon>Hypsibioidea</taxon>
        <taxon>Hypsibiidae</taxon>
        <taxon>Hypsibius</taxon>
    </lineage>
</organism>
<dbReference type="SMART" id="SM00360">
    <property type="entry name" value="RRM"/>
    <property type="match status" value="2"/>
</dbReference>
<dbReference type="EMBL" id="MTYJ01000020">
    <property type="protein sequence ID" value="OQV21901.1"/>
    <property type="molecule type" value="Genomic_DNA"/>
</dbReference>
<dbReference type="Gene3D" id="3.30.70.330">
    <property type="match status" value="2"/>
</dbReference>
<dbReference type="PANTHER" id="PTHR10693">
    <property type="entry name" value="RAS GTPASE-ACTIVATING PROTEIN-BINDING PROTEIN"/>
    <property type="match status" value="1"/>
</dbReference>
<dbReference type="InterPro" id="IPR039539">
    <property type="entry name" value="Ras_GTPase_bind_prot"/>
</dbReference>
<dbReference type="InterPro" id="IPR035979">
    <property type="entry name" value="RBD_domain_sf"/>
</dbReference>
<evidence type="ECO:0000256" key="1">
    <source>
        <dbReference type="PROSITE-ProRule" id="PRU00176"/>
    </source>
</evidence>
<dbReference type="InterPro" id="IPR012677">
    <property type="entry name" value="Nucleotide-bd_a/b_plait_sf"/>
</dbReference>
<dbReference type="PROSITE" id="PS50102">
    <property type="entry name" value="RRM"/>
    <property type="match status" value="1"/>
</dbReference>
<dbReference type="GO" id="GO:0005829">
    <property type="term" value="C:cytosol"/>
    <property type="evidence" value="ECO:0007669"/>
    <property type="project" value="TreeGrafter"/>
</dbReference>
<evidence type="ECO:0000313" key="3">
    <source>
        <dbReference type="EMBL" id="OQV21901.1"/>
    </source>
</evidence>
<dbReference type="Proteomes" id="UP000192578">
    <property type="component" value="Unassembled WGS sequence"/>
</dbReference>
<dbReference type="CDD" id="cd00590">
    <property type="entry name" value="RRM_SF"/>
    <property type="match status" value="1"/>
</dbReference>
<accession>A0A1W0X397</accession>
<feature type="domain" description="RRM" evidence="2">
    <location>
        <begin position="190"/>
        <end position="267"/>
    </location>
</feature>
<dbReference type="PANTHER" id="PTHR10693:SF20">
    <property type="entry name" value="AT27578P"/>
    <property type="match status" value="1"/>
</dbReference>
<evidence type="ECO:0000259" key="2">
    <source>
        <dbReference type="PROSITE" id="PS50102"/>
    </source>
</evidence>
<keyword evidence="1" id="KW-0694">RNA-binding</keyword>
<dbReference type="GO" id="GO:0003729">
    <property type="term" value="F:mRNA binding"/>
    <property type="evidence" value="ECO:0007669"/>
    <property type="project" value="TreeGrafter"/>
</dbReference>
<dbReference type="SUPFAM" id="SSF54928">
    <property type="entry name" value="RNA-binding domain, RBD"/>
    <property type="match status" value="1"/>
</dbReference>
<evidence type="ECO:0000313" key="4">
    <source>
        <dbReference type="Proteomes" id="UP000192578"/>
    </source>
</evidence>
<comment type="caution">
    <text evidence="3">The sequence shown here is derived from an EMBL/GenBank/DDBJ whole genome shotgun (WGS) entry which is preliminary data.</text>
</comment>
<dbReference type="OrthoDB" id="1875751at2759"/>
<dbReference type="Pfam" id="PF00076">
    <property type="entry name" value="RRM_1"/>
    <property type="match status" value="1"/>
</dbReference>